<dbReference type="EMBL" id="CAJNON010000639">
    <property type="protein sequence ID" value="CAF1341841.1"/>
    <property type="molecule type" value="Genomic_DNA"/>
</dbReference>
<feature type="domain" description="CN hydrolase" evidence="3">
    <location>
        <begin position="24"/>
        <end position="273"/>
    </location>
</feature>
<dbReference type="Pfam" id="PF00795">
    <property type="entry name" value="CN_hydrolase"/>
    <property type="match status" value="1"/>
</dbReference>
<evidence type="ECO:0000259" key="3">
    <source>
        <dbReference type="PROSITE" id="PS50263"/>
    </source>
</evidence>
<dbReference type="InterPro" id="IPR050345">
    <property type="entry name" value="Aliph_Amidase/BUP"/>
</dbReference>
<dbReference type="PROSITE" id="PS50263">
    <property type="entry name" value="CN_HYDROLASE"/>
    <property type="match status" value="1"/>
</dbReference>
<feature type="chain" id="PRO_5035687236" description="CN hydrolase domain-containing protein" evidence="2">
    <location>
        <begin position="21"/>
        <end position="319"/>
    </location>
</feature>
<dbReference type="EMBL" id="CAJOAY010000611">
    <property type="protein sequence ID" value="CAF3702578.1"/>
    <property type="molecule type" value="Genomic_DNA"/>
</dbReference>
<dbReference type="Proteomes" id="UP000663881">
    <property type="component" value="Unassembled WGS sequence"/>
</dbReference>
<protein>
    <recommendedName>
        <fullName evidence="3">CN hydrolase domain-containing protein</fullName>
    </recommendedName>
</protein>
<reference evidence="4" key="1">
    <citation type="submission" date="2021-02" db="EMBL/GenBank/DDBJ databases">
        <authorList>
            <person name="Nowell W R."/>
        </authorList>
    </citation>
    <scope>NUCLEOTIDE SEQUENCE</scope>
</reference>
<dbReference type="InterPro" id="IPR036526">
    <property type="entry name" value="C-N_Hydrolase_sf"/>
</dbReference>
<accession>A0A815GMA0</accession>
<dbReference type="SUPFAM" id="SSF56317">
    <property type="entry name" value="Carbon-nitrogen hydrolase"/>
    <property type="match status" value="1"/>
</dbReference>
<proteinExistence type="predicted"/>
<keyword evidence="1" id="KW-0378">Hydrolase</keyword>
<dbReference type="InterPro" id="IPR003010">
    <property type="entry name" value="C-N_Hydrolase"/>
</dbReference>
<dbReference type="PANTHER" id="PTHR43674">
    <property type="entry name" value="NITRILASE C965.09-RELATED"/>
    <property type="match status" value="1"/>
</dbReference>
<sequence length="319" mass="36358">MLSIIVTIYAFNIYFTASLASSNVSVALLQMLPGNSTEENIVIADRYCRQAAEMGADIALMPEMWNIGYSSLFPGYNASNEKPIYDWLQLAVDRTSSYVEYFRKLAIELNMAIGVTYLEKHANGTLPPKNSITLIDRFGKEILHYSKVHTCDWTALEALTYPGDKFHVATLTTIMNVTLRVGAMICYDREQPESARILMLQGAELILIPNACYFDPIRLAELQVRAFENALITAMANYPAPLYNGWSSGYDVDGQLLNTTNDQAGIVMITFNITRTREYRMMTIFGDAFRRPQRYEQLLQLEKLSDFKATNFYRRNRLF</sequence>
<dbReference type="GO" id="GO:0016811">
    <property type="term" value="F:hydrolase activity, acting on carbon-nitrogen (but not peptide) bonds, in linear amides"/>
    <property type="evidence" value="ECO:0007669"/>
    <property type="project" value="TreeGrafter"/>
</dbReference>
<evidence type="ECO:0000256" key="2">
    <source>
        <dbReference type="SAM" id="SignalP"/>
    </source>
</evidence>
<evidence type="ECO:0000313" key="6">
    <source>
        <dbReference type="Proteomes" id="UP000663891"/>
    </source>
</evidence>
<evidence type="ECO:0000313" key="4">
    <source>
        <dbReference type="EMBL" id="CAF1341841.1"/>
    </source>
</evidence>
<dbReference type="AlphaFoldDB" id="A0A815GMA0"/>
<dbReference type="PANTHER" id="PTHR43674:SF2">
    <property type="entry name" value="BETA-UREIDOPROPIONASE"/>
    <property type="match status" value="1"/>
</dbReference>
<gene>
    <name evidence="5" type="ORF">OKA104_LOCUS12604</name>
    <name evidence="4" type="ORF">VCS650_LOCUS33270</name>
</gene>
<dbReference type="Proteomes" id="UP000663891">
    <property type="component" value="Unassembled WGS sequence"/>
</dbReference>
<evidence type="ECO:0000313" key="5">
    <source>
        <dbReference type="EMBL" id="CAF3702578.1"/>
    </source>
</evidence>
<organism evidence="4 6">
    <name type="scientific">Adineta steineri</name>
    <dbReference type="NCBI Taxonomy" id="433720"/>
    <lineage>
        <taxon>Eukaryota</taxon>
        <taxon>Metazoa</taxon>
        <taxon>Spiralia</taxon>
        <taxon>Gnathifera</taxon>
        <taxon>Rotifera</taxon>
        <taxon>Eurotatoria</taxon>
        <taxon>Bdelloidea</taxon>
        <taxon>Adinetida</taxon>
        <taxon>Adinetidae</taxon>
        <taxon>Adineta</taxon>
    </lineage>
</organism>
<dbReference type="Gene3D" id="3.60.110.10">
    <property type="entry name" value="Carbon-nitrogen hydrolase"/>
    <property type="match status" value="1"/>
</dbReference>
<evidence type="ECO:0000256" key="1">
    <source>
        <dbReference type="ARBA" id="ARBA00022801"/>
    </source>
</evidence>
<comment type="caution">
    <text evidence="4">The sequence shown here is derived from an EMBL/GenBank/DDBJ whole genome shotgun (WGS) entry which is preliminary data.</text>
</comment>
<keyword evidence="2" id="KW-0732">Signal</keyword>
<dbReference type="OrthoDB" id="412018at2759"/>
<feature type="signal peptide" evidence="2">
    <location>
        <begin position="1"/>
        <end position="20"/>
    </location>
</feature>
<name>A0A815GMA0_9BILA</name>
<dbReference type="CDD" id="cd07197">
    <property type="entry name" value="nitrilase"/>
    <property type="match status" value="1"/>
</dbReference>